<name>A0AAW2PI84_SESRA</name>
<dbReference type="EMBL" id="JACGWJ010000017">
    <property type="protein sequence ID" value="KAL0355952.1"/>
    <property type="molecule type" value="Genomic_DNA"/>
</dbReference>
<dbReference type="Pfam" id="PF13456">
    <property type="entry name" value="RVT_3"/>
    <property type="match status" value="1"/>
</dbReference>
<accession>A0AAW2PI84</accession>
<proteinExistence type="predicted"/>
<dbReference type="Pfam" id="PF00078">
    <property type="entry name" value="RVT_1"/>
    <property type="match status" value="1"/>
</dbReference>
<reference evidence="3" key="1">
    <citation type="submission" date="2020-06" db="EMBL/GenBank/DDBJ databases">
        <authorList>
            <person name="Li T."/>
            <person name="Hu X."/>
            <person name="Zhang T."/>
            <person name="Song X."/>
            <person name="Zhang H."/>
            <person name="Dai N."/>
            <person name="Sheng W."/>
            <person name="Hou X."/>
            <person name="Wei L."/>
        </authorList>
    </citation>
    <scope>NUCLEOTIDE SEQUENCE</scope>
    <source>
        <strain evidence="3">G02</strain>
        <tissue evidence="3">Leaf</tissue>
    </source>
</reference>
<dbReference type="SUPFAM" id="SSF56219">
    <property type="entry name" value="DNase I-like"/>
    <property type="match status" value="1"/>
</dbReference>
<evidence type="ECO:0000259" key="1">
    <source>
        <dbReference type="Pfam" id="PF00078"/>
    </source>
</evidence>
<gene>
    <name evidence="3" type="ORF">Sradi_4042100</name>
</gene>
<dbReference type="InterPro" id="IPR044730">
    <property type="entry name" value="RNase_H-like_dom_plant"/>
</dbReference>
<comment type="caution">
    <text evidence="3">The sequence shown here is derived from an EMBL/GenBank/DDBJ whole genome shotgun (WGS) entry which is preliminary data.</text>
</comment>
<dbReference type="InterPro" id="IPR052343">
    <property type="entry name" value="Retrotransposon-Effector_Assoc"/>
</dbReference>
<reference evidence="3" key="2">
    <citation type="journal article" date="2024" name="Plant">
        <title>Genomic evolution and insights into agronomic trait innovations of Sesamum species.</title>
        <authorList>
            <person name="Miao H."/>
            <person name="Wang L."/>
            <person name="Qu L."/>
            <person name="Liu H."/>
            <person name="Sun Y."/>
            <person name="Le M."/>
            <person name="Wang Q."/>
            <person name="Wei S."/>
            <person name="Zheng Y."/>
            <person name="Lin W."/>
            <person name="Duan Y."/>
            <person name="Cao H."/>
            <person name="Xiong S."/>
            <person name="Wang X."/>
            <person name="Wei L."/>
            <person name="Li C."/>
            <person name="Ma Q."/>
            <person name="Ju M."/>
            <person name="Zhao R."/>
            <person name="Li G."/>
            <person name="Mu C."/>
            <person name="Tian Q."/>
            <person name="Mei H."/>
            <person name="Zhang T."/>
            <person name="Gao T."/>
            <person name="Zhang H."/>
        </authorList>
    </citation>
    <scope>NUCLEOTIDE SEQUENCE</scope>
    <source>
        <strain evidence="3">G02</strain>
    </source>
</reference>
<dbReference type="Gene3D" id="3.60.10.10">
    <property type="entry name" value="Endonuclease/exonuclease/phosphatase"/>
    <property type="match status" value="1"/>
</dbReference>
<feature type="domain" description="Reverse transcriptase" evidence="1">
    <location>
        <begin position="307"/>
        <end position="458"/>
    </location>
</feature>
<dbReference type="Gene3D" id="3.30.420.10">
    <property type="entry name" value="Ribonuclease H-like superfamily/Ribonuclease H"/>
    <property type="match status" value="1"/>
</dbReference>
<dbReference type="PANTHER" id="PTHR46890">
    <property type="entry name" value="NON-LTR RETROLELEMENT REVERSE TRANSCRIPTASE-LIKE PROTEIN-RELATED"/>
    <property type="match status" value="1"/>
</dbReference>
<dbReference type="InterPro" id="IPR000477">
    <property type="entry name" value="RT_dom"/>
</dbReference>
<organism evidence="3">
    <name type="scientific">Sesamum radiatum</name>
    <name type="common">Black benniseed</name>
    <dbReference type="NCBI Taxonomy" id="300843"/>
    <lineage>
        <taxon>Eukaryota</taxon>
        <taxon>Viridiplantae</taxon>
        <taxon>Streptophyta</taxon>
        <taxon>Embryophyta</taxon>
        <taxon>Tracheophyta</taxon>
        <taxon>Spermatophyta</taxon>
        <taxon>Magnoliopsida</taxon>
        <taxon>eudicotyledons</taxon>
        <taxon>Gunneridae</taxon>
        <taxon>Pentapetalae</taxon>
        <taxon>asterids</taxon>
        <taxon>lamiids</taxon>
        <taxon>Lamiales</taxon>
        <taxon>Pedaliaceae</taxon>
        <taxon>Sesamum</taxon>
    </lineage>
</organism>
<dbReference type="PANTHER" id="PTHR46890:SF48">
    <property type="entry name" value="RNA-DIRECTED DNA POLYMERASE"/>
    <property type="match status" value="1"/>
</dbReference>
<dbReference type="InterPro" id="IPR043502">
    <property type="entry name" value="DNA/RNA_pol_sf"/>
</dbReference>
<dbReference type="GO" id="GO:0004523">
    <property type="term" value="F:RNA-DNA hybrid ribonuclease activity"/>
    <property type="evidence" value="ECO:0007669"/>
    <property type="project" value="InterPro"/>
</dbReference>
<dbReference type="CDD" id="cd06222">
    <property type="entry name" value="RNase_H_like"/>
    <property type="match status" value="1"/>
</dbReference>
<dbReference type="CDD" id="cd01650">
    <property type="entry name" value="RT_nLTR_like"/>
    <property type="match status" value="1"/>
</dbReference>
<evidence type="ECO:0000313" key="3">
    <source>
        <dbReference type="EMBL" id="KAL0355952.1"/>
    </source>
</evidence>
<dbReference type="InterPro" id="IPR012337">
    <property type="entry name" value="RNaseH-like_sf"/>
</dbReference>
<feature type="domain" description="RNase H type-1" evidence="2">
    <location>
        <begin position="637"/>
        <end position="759"/>
    </location>
</feature>
<dbReference type="SUPFAM" id="SSF53098">
    <property type="entry name" value="Ribonuclease H-like"/>
    <property type="match status" value="1"/>
</dbReference>
<dbReference type="SUPFAM" id="SSF56672">
    <property type="entry name" value="DNA/RNA polymerases"/>
    <property type="match status" value="1"/>
</dbReference>
<dbReference type="GO" id="GO:0003676">
    <property type="term" value="F:nucleic acid binding"/>
    <property type="evidence" value="ECO:0007669"/>
    <property type="project" value="InterPro"/>
</dbReference>
<dbReference type="InterPro" id="IPR036691">
    <property type="entry name" value="Endo/exonu/phosph_ase_sf"/>
</dbReference>
<sequence>MIAGDFNEILNNSEKQGGRPRPVWQIRRFREALTLADVYDLGFDGGPFTWCNRHQEPDTIYERLDRACADPEWRSKFPNTVVKHIPIFSFDHSVLLINTKNNNTSARPKHKPFCFEATWASSPECEHVVREGWTSGQGLHQFPLLSKQKGCVARLKDWSRKGSASFKNRKCTGNNGVRFIGSAMGIETHHIFITEPVFGGGQMVSTGFEIVTGGRFGEGDGGNPRRVTEHMRQELLQPYTTEEVSKALSQMASLKSPGPDGIPPFIFQKYWHIVRNDVISSTLSFLNNLILPPELNHTHISLIPKCKKPETLTQFRSISVCNVAYKIASKTIANRLKPFLDSISPCQVAFVPDRLITDNLLLAFEVNHFLRTKRWGEKGHMALRLDISKAYDKRGLRHGDPLSPYLFLLCTETFSALLQKDERCGRLQGVAVCRQAPRVSHFLFADDTLIFCQATIDAALCILEGSLQIRVEARHNLYLGLPSVMGKSPRSVFQSIRDRIWNRICGWNERSFSQAGKEVLIKAVAQAIPTASWIDPWIPRPFSFRVLSRLSETDPNLLVSDLIDATAKEWNQAIIRDLFCPEDVEAILSIPLSSIGGEDFFVGTTLPPQASTVSVRIDTKVISRRWSPPGFGEIKLNFDGAVFGSSSKIGLGIIARNSDGVSVGRKSARRKGLPAPEMVEATAAREAILLAGRFGWRRIVLEGDCANLYFKLVSYQLDCSALGIITRDVKSLASAFDSCSFSLVRRSGNQVAHRLARQATTLASEGTSFPPFAF</sequence>
<dbReference type="InterPro" id="IPR002156">
    <property type="entry name" value="RNaseH_domain"/>
</dbReference>
<dbReference type="InterPro" id="IPR036397">
    <property type="entry name" value="RNaseH_sf"/>
</dbReference>
<protein>
    <submittedName>
        <fullName evidence="3">Mitochondrial protein</fullName>
    </submittedName>
</protein>
<evidence type="ECO:0000259" key="2">
    <source>
        <dbReference type="Pfam" id="PF13456"/>
    </source>
</evidence>
<dbReference type="AlphaFoldDB" id="A0AAW2PI84"/>